<dbReference type="Pfam" id="PF04264">
    <property type="entry name" value="YceI"/>
    <property type="match status" value="1"/>
</dbReference>
<feature type="domain" description="Lipid/polyisoprenoid-binding YceI-like" evidence="2">
    <location>
        <begin position="23"/>
        <end position="187"/>
    </location>
</feature>
<evidence type="ECO:0000256" key="1">
    <source>
        <dbReference type="SAM" id="SignalP"/>
    </source>
</evidence>
<dbReference type="Gene3D" id="2.40.128.110">
    <property type="entry name" value="Lipid/polyisoprenoid-binding, YceI-like"/>
    <property type="match status" value="1"/>
</dbReference>
<reference evidence="3 4" key="1">
    <citation type="submission" date="2017-04" db="EMBL/GenBank/DDBJ databases">
        <authorList>
            <person name="Afonso C.L."/>
            <person name="Miller P.J."/>
            <person name="Scott M.A."/>
            <person name="Spackman E."/>
            <person name="Goraichik I."/>
            <person name="Dimitrov K.M."/>
            <person name="Suarez D.L."/>
            <person name="Swayne D.E."/>
        </authorList>
    </citation>
    <scope>NUCLEOTIDE SEQUENCE [LARGE SCALE GENOMIC DNA]</scope>
    <source>
        <strain evidence="3 4">DSM 23236</strain>
    </source>
</reference>
<feature type="chain" id="PRO_5013071502" evidence="1">
    <location>
        <begin position="20"/>
        <end position="189"/>
    </location>
</feature>
<dbReference type="InterPro" id="IPR036761">
    <property type="entry name" value="TTHA0802/YceI-like_sf"/>
</dbReference>
<evidence type="ECO:0000313" key="4">
    <source>
        <dbReference type="Proteomes" id="UP000192761"/>
    </source>
</evidence>
<feature type="signal peptide" evidence="1">
    <location>
        <begin position="1"/>
        <end position="19"/>
    </location>
</feature>
<gene>
    <name evidence="3" type="ORF">SAMN02745857_02448</name>
</gene>
<dbReference type="PANTHER" id="PTHR34406:SF2">
    <property type="entry name" value="PERIPLASMIC PROTEIN"/>
    <property type="match status" value="1"/>
</dbReference>
<accession>A0A1W1XS20</accession>
<dbReference type="PANTHER" id="PTHR34406">
    <property type="entry name" value="PROTEIN YCEI"/>
    <property type="match status" value="1"/>
</dbReference>
<dbReference type="Proteomes" id="UP000192761">
    <property type="component" value="Unassembled WGS sequence"/>
</dbReference>
<dbReference type="InterPro" id="IPR007372">
    <property type="entry name" value="Lipid/polyisoprenoid-bd_YceI"/>
</dbReference>
<organism evidence="3 4">
    <name type="scientific">Andreprevotia lacus DSM 23236</name>
    <dbReference type="NCBI Taxonomy" id="1121001"/>
    <lineage>
        <taxon>Bacteria</taxon>
        <taxon>Pseudomonadati</taxon>
        <taxon>Pseudomonadota</taxon>
        <taxon>Betaproteobacteria</taxon>
        <taxon>Neisseriales</taxon>
        <taxon>Chitinibacteraceae</taxon>
        <taxon>Andreprevotia</taxon>
    </lineage>
</organism>
<evidence type="ECO:0000259" key="2">
    <source>
        <dbReference type="SMART" id="SM00867"/>
    </source>
</evidence>
<dbReference type="AlphaFoldDB" id="A0A1W1XS20"/>
<protein>
    <submittedName>
        <fullName evidence="3">Polyisoprenoid-binding protein YceI</fullName>
    </submittedName>
</protein>
<dbReference type="OrthoDB" id="9811006at2"/>
<name>A0A1W1XS20_9NEIS</name>
<dbReference type="EMBL" id="FWXD01000013">
    <property type="protein sequence ID" value="SMC26318.1"/>
    <property type="molecule type" value="Genomic_DNA"/>
</dbReference>
<proteinExistence type="predicted"/>
<dbReference type="SMART" id="SM00867">
    <property type="entry name" value="YceI"/>
    <property type="match status" value="1"/>
</dbReference>
<keyword evidence="4" id="KW-1185">Reference proteome</keyword>
<sequence length="189" mass="20138">MKKLLAAALLGAFVTAAQAAPVTYAIDGSHTYSSFAINHFGFSTVVGRFDKTSGTVTLDAEKKTGAADITIDAASLNSGWPARDKHVKSADFLDVEKFPSITFKSDKFTFDGDKLSKVDGNLTIHGVTKPVTLTVGTFKCVDSHPMMKKPWCGADATATIKRSDFGVSAYVPNVGDELKLTIEIEAGKQ</sequence>
<evidence type="ECO:0000313" key="3">
    <source>
        <dbReference type="EMBL" id="SMC26318.1"/>
    </source>
</evidence>
<dbReference type="SUPFAM" id="SSF101874">
    <property type="entry name" value="YceI-like"/>
    <property type="match status" value="1"/>
</dbReference>
<dbReference type="RefSeq" id="WP_084091085.1">
    <property type="nucleotide sequence ID" value="NZ_FWXD01000013.1"/>
</dbReference>
<dbReference type="STRING" id="1121001.SAMN02745857_02448"/>
<keyword evidence="1" id="KW-0732">Signal</keyword>